<reference evidence="11" key="1">
    <citation type="journal article" date="2019" name="Int. J. Syst. Evol. Microbiol.">
        <title>The Global Catalogue of Microorganisms (GCM) 10K type strain sequencing project: providing services to taxonomists for standard genome sequencing and annotation.</title>
        <authorList>
            <consortium name="The Broad Institute Genomics Platform"/>
            <consortium name="The Broad Institute Genome Sequencing Center for Infectious Disease"/>
            <person name="Wu L."/>
            <person name="Ma J."/>
        </authorList>
    </citation>
    <scope>NUCLEOTIDE SEQUENCE [LARGE SCALE GENOMIC DNA]</scope>
    <source>
        <strain evidence="11">NBRC 112502</strain>
    </source>
</reference>
<dbReference type="Pfam" id="PF01220">
    <property type="entry name" value="DHquinase_II"/>
    <property type="match status" value="1"/>
</dbReference>
<evidence type="ECO:0000256" key="5">
    <source>
        <dbReference type="ARBA" id="ARBA00011193"/>
    </source>
</evidence>
<name>A0ABQ6A648_9PROT</name>
<feature type="binding site" evidence="9">
    <location>
        <position position="76"/>
    </location>
    <ligand>
        <name>substrate</name>
    </ligand>
</feature>
<dbReference type="Gene3D" id="3.40.50.9100">
    <property type="entry name" value="Dehydroquinase, class II"/>
    <property type="match status" value="1"/>
</dbReference>
<evidence type="ECO:0000256" key="3">
    <source>
        <dbReference type="ARBA" id="ARBA00004902"/>
    </source>
</evidence>
<keyword evidence="9" id="KW-0028">Amino-acid biosynthesis</keyword>
<accession>A0ABQ6A648</accession>
<sequence length="149" mass="16075">MTTPLIFVLNGPNLNLLGTREPEVYGTGTLDDLETLCAETAEGLGIAVDIRQSNLEGELISWVHEARARAAGLIINPAGYSHTSVALMDAILALDIPVIEVHLSNIHKRESFRHHSYVSRAADGVICGLGFAGYRLALIALSDILEEDQ</sequence>
<comment type="subunit">
    <text evidence="5 9">Homododecamer.</text>
</comment>
<keyword evidence="7 9" id="KW-0057">Aromatic amino acid biosynthesis</keyword>
<dbReference type="SUPFAM" id="SSF52304">
    <property type="entry name" value="Type II 3-dehydroquinate dehydratase"/>
    <property type="match status" value="1"/>
</dbReference>
<evidence type="ECO:0000256" key="2">
    <source>
        <dbReference type="ARBA" id="ARBA00003924"/>
    </source>
</evidence>
<comment type="catalytic activity">
    <reaction evidence="1 9">
        <text>3-dehydroquinate = 3-dehydroshikimate + H2O</text>
        <dbReference type="Rhea" id="RHEA:21096"/>
        <dbReference type="ChEBI" id="CHEBI:15377"/>
        <dbReference type="ChEBI" id="CHEBI:16630"/>
        <dbReference type="ChEBI" id="CHEBI:32364"/>
        <dbReference type="EC" id="4.2.1.10"/>
    </reaction>
</comment>
<evidence type="ECO:0000256" key="4">
    <source>
        <dbReference type="ARBA" id="ARBA00011037"/>
    </source>
</evidence>
<dbReference type="InterPro" id="IPR001874">
    <property type="entry name" value="DHquinase_II"/>
</dbReference>
<dbReference type="Proteomes" id="UP001156641">
    <property type="component" value="Unassembled WGS sequence"/>
</dbReference>
<feature type="site" description="Transition state stabilizer" evidence="9">
    <location>
        <position position="20"/>
    </location>
</feature>
<feature type="binding site" evidence="9">
    <location>
        <position position="82"/>
    </location>
    <ligand>
        <name>substrate</name>
    </ligand>
</feature>
<dbReference type="NCBIfam" id="NF003806">
    <property type="entry name" value="PRK05395.1-3"/>
    <property type="match status" value="1"/>
</dbReference>
<dbReference type="CDD" id="cd00466">
    <property type="entry name" value="DHQase_II"/>
    <property type="match status" value="1"/>
</dbReference>
<evidence type="ECO:0000256" key="7">
    <source>
        <dbReference type="ARBA" id="ARBA00023141"/>
    </source>
</evidence>
<organism evidence="10 11">
    <name type="scientific">Acidocella aquatica</name>
    <dbReference type="NCBI Taxonomy" id="1922313"/>
    <lineage>
        <taxon>Bacteria</taxon>
        <taxon>Pseudomonadati</taxon>
        <taxon>Pseudomonadota</taxon>
        <taxon>Alphaproteobacteria</taxon>
        <taxon>Acetobacterales</taxon>
        <taxon>Acidocellaceae</taxon>
        <taxon>Acidocella</taxon>
    </lineage>
</organism>
<dbReference type="NCBIfam" id="TIGR01088">
    <property type="entry name" value="aroQ"/>
    <property type="match status" value="1"/>
</dbReference>
<keyword evidence="11" id="KW-1185">Reference proteome</keyword>
<dbReference type="HAMAP" id="MF_00169">
    <property type="entry name" value="AroQ"/>
    <property type="match status" value="1"/>
</dbReference>
<evidence type="ECO:0000256" key="8">
    <source>
        <dbReference type="ARBA" id="ARBA00023239"/>
    </source>
</evidence>
<dbReference type="NCBIfam" id="NF003805">
    <property type="entry name" value="PRK05395.1-2"/>
    <property type="match status" value="1"/>
</dbReference>
<feature type="binding site" evidence="9">
    <location>
        <begin position="103"/>
        <end position="104"/>
    </location>
    <ligand>
        <name>substrate</name>
    </ligand>
</feature>
<dbReference type="InterPro" id="IPR036441">
    <property type="entry name" value="DHquinase_II_sf"/>
</dbReference>
<feature type="binding site" evidence="9">
    <location>
        <position position="89"/>
    </location>
    <ligand>
        <name>substrate</name>
    </ligand>
</feature>
<dbReference type="NCBIfam" id="NF003807">
    <property type="entry name" value="PRK05395.1-4"/>
    <property type="match status" value="1"/>
</dbReference>
<feature type="active site" description="Proton acceptor" evidence="9">
    <location>
        <position position="25"/>
    </location>
</feature>
<dbReference type="PANTHER" id="PTHR21272:SF3">
    <property type="entry name" value="CATABOLIC 3-DEHYDROQUINASE"/>
    <property type="match status" value="1"/>
</dbReference>
<proteinExistence type="inferred from homology"/>
<dbReference type="PIRSF" id="PIRSF001399">
    <property type="entry name" value="DHquinase_II"/>
    <property type="match status" value="1"/>
</dbReference>
<dbReference type="PROSITE" id="PS01029">
    <property type="entry name" value="DEHYDROQUINASE_II"/>
    <property type="match status" value="1"/>
</dbReference>
<dbReference type="InterPro" id="IPR018509">
    <property type="entry name" value="DHquinase_II_CS"/>
</dbReference>
<comment type="function">
    <text evidence="2 9">Catalyzes a trans-dehydration via an enolate intermediate.</text>
</comment>
<dbReference type="EC" id="4.2.1.10" evidence="6 9"/>
<gene>
    <name evidence="10" type="primary">aroQ_1</name>
    <name evidence="9" type="synonym">aroQ</name>
    <name evidence="10" type="ORF">GCM10010909_02720</name>
</gene>
<evidence type="ECO:0000313" key="11">
    <source>
        <dbReference type="Proteomes" id="UP001156641"/>
    </source>
</evidence>
<dbReference type="PANTHER" id="PTHR21272">
    <property type="entry name" value="CATABOLIC 3-DEHYDROQUINASE"/>
    <property type="match status" value="1"/>
</dbReference>
<evidence type="ECO:0000256" key="1">
    <source>
        <dbReference type="ARBA" id="ARBA00001864"/>
    </source>
</evidence>
<protein>
    <recommendedName>
        <fullName evidence="6 9">3-dehydroquinate dehydratase</fullName>
        <shortName evidence="9">3-dehydroquinase</shortName>
        <ecNumber evidence="6 9">4.2.1.10</ecNumber>
    </recommendedName>
    <alternativeName>
        <fullName evidence="9">Type II DHQase</fullName>
    </alternativeName>
</protein>
<dbReference type="EMBL" id="BSOS01000005">
    <property type="protein sequence ID" value="GLR65594.1"/>
    <property type="molecule type" value="Genomic_DNA"/>
</dbReference>
<comment type="caution">
    <text evidence="10">The sequence shown here is derived from an EMBL/GenBank/DDBJ whole genome shotgun (WGS) entry which is preliminary data.</text>
</comment>
<dbReference type="RefSeq" id="WP_284256095.1">
    <property type="nucleotide sequence ID" value="NZ_BSOS01000005.1"/>
</dbReference>
<keyword evidence="8 9" id="KW-0456">Lyase</keyword>
<evidence type="ECO:0000256" key="6">
    <source>
        <dbReference type="ARBA" id="ARBA00012060"/>
    </source>
</evidence>
<evidence type="ECO:0000256" key="9">
    <source>
        <dbReference type="HAMAP-Rule" id="MF_00169"/>
    </source>
</evidence>
<feature type="binding site" evidence="9">
    <location>
        <position position="113"/>
    </location>
    <ligand>
        <name>substrate</name>
    </ligand>
</feature>
<comment type="similarity">
    <text evidence="4 9">Belongs to the type-II 3-dehydroquinase family.</text>
</comment>
<comment type="pathway">
    <text evidence="3 9">Metabolic intermediate biosynthesis; chorismate biosynthesis; chorismate from D-erythrose 4-phosphate and phosphoenolpyruvate: step 3/7.</text>
</comment>
<feature type="active site" description="Proton donor" evidence="9">
    <location>
        <position position="102"/>
    </location>
</feature>
<evidence type="ECO:0000313" key="10">
    <source>
        <dbReference type="EMBL" id="GLR65594.1"/>
    </source>
</evidence>